<dbReference type="RefSeq" id="WP_325774174.1">
    <property type="nucleotide sequence ID" value="NZ_VTDN01000001.1"/>
</dbReference>
<organism evidence="1 2">
    <name type="scientific">Acinetobacter pollinis</name>
    <dbReference type="NCBI Taxonomy" id="2605270"/>
    <lineage>
        <taxon>Bacteria</taxon>
        <taxon>Pseudomonadati</taxon>
        <taxon>Pseudomonadota</taxon>
        <taxon>Gammaproteobacteria</taxon>
        <taxon>Moraxellales</taxon>
        <taxon>Moraxellaceae</taxon>
        <taxon>Acinetobacter</taxon>
    </lineage>
</organism>
<sequence length="129" mass="14893">MSNTYTEGGYVLESDKPFVPVGLIHRSECPPFTLNKSGEKTGALDPRIDHGIIKQIMDIIESSRNLKLLKENRIRLLNYNHMYSTEPFKQCCAEQLSRINSQIKNIENAFLEEARLSKFSIHVEWSHSR</sequence>
<reference evidence="1 2" key="1">
    <citation type="submission" date="2019-08" db="EMBL/GenBank/DDBJ databases">
        <title>Five species of Acinetobacter isolated from floral nectar and animal pollinators.</title>
        <authorList>
            <person name="Hendry T.A."/>
        </authorList>
    </citation>
    <scope>NUCLEOTIDE SEQUENCE [LARGE SCALE GENOMIC DNA]</scope>
    <source>
        <strain evidence="1 2">MD18.27</strain>
    </source>
</reference>
<name>A0ABU6DQ16_9GAMM</name>
<dbReference type="EMBL" id="VTDN01000001">
    <property type="protein sequence ID" value="MEB5475521.1"/>
    <property type="molecule type" value="Genomic_DNA"/>
</dbReference>
<dbReference type="Proteomes" id="UP001339883">
    <property type="component" value="Unassembled WGS sequence"/>
</dbReference>
<comment type="caution">
    <text evidence="1">The sequence shown here is derived from an EMBL/GenBank/DDBJ whole genome shotgun (WGS) entry which is preliminary data.</text>
</comment>
<evidence type="ECO:0000313" key="2">
    <source>
        <dbReference type="Proteomes" id="UP001339883"/>
    </source>
</evidence>
<proteinExistence type="predicted"/>
<gene>
    <name evidence="1" type="ORF">I2F25_00390</name>
</gene>
<protein>
    <submittedName>
        <fullName evidence="1">Uncharacterized protein</fullName>
    </submittedName>
</protein>
<accession>A0ABU6DQ16</accession>
<keyword evidence="2" id="KW-1185">Reference proteome</keyword>
<evidence type="ECO:0000313" key="1">
    <source>
        <dbReference type="EMBL" id="MEB5475521.1"/>
    </source>
</evidence>